<sequence length="171" mass="19418">VEIKAHIEDFEEYQEKASKLCGGQTPIVLFQHDIFFRSPRGRLKLRVFKNEDSISELIFYDRPDSDGPKLCNFHKVNVDDPENLKKALALSMGILGEVKKKRILFTYEQTRIHLDRVEGLGSFIELEVCLRDDQTLEEGQSVAEEIMQTLGIKRSQLVSGAYMDALLSAGA</sequence>
<dbReference type="Pfam" id="PF01928">
    <property type="entry name" value="CYTH"/>
    <property type="match status" value="1"/>
</dbReference>
<dbReference type="PANTHER" id="PTHR21028:SF2">
    <property type="entry name" value="CYTH DOMAIN-CONTAINING PROTEIN"/>
    <property type="match status" value="1"/>
</dbReference>
<dbReference type="SMART" id="SM01118">
    <property type="entry name" value="CYTH"/>
    <property type="match status" value="1"/>
</dbReference>
<evidence type="ECO:0000313" key="3">
    <source>
        <dbReference type="WBParaSite" id="PgB20_g013_t01"/>
    </source>
</evidence>
<protein>
    <submittedName>
        <fullName evidence="3">Charged multivesicular body protein 2a</fullName>
    </submittedName>
</protein>
<dbReference type="GO" id="GO:0016462">
    <property type="term" value="F:pyrophosphatase activity"/>
    <property type="evidence" value="ECO:0007669"/>
    <property type="project" value="UniProtKB-ARBA"/>
</dbReference>
<dbReference type="InterPro" id="IPR023577">
    <property type="entry name" value="CYTH_domain"/>
</dbReference>
<dbReference type="AlphaFoldDB" id="A0A914ZT14"/>
<proteinExistence type="predicted"/>
<name>A0A914ZT14_PARUN</name>
<dbReference type="CDD" id="cd07890">
    <property type="entry name" value="CYTH-like_AC_IV-like"/>
    <property type="match status" value="1"/>
</dbReference>
<evidence type="ECO:0000259" key="1">
    <source>
        <dbReference type="PROSITE" id="PS51707"/>
    </source>
</evidence>
<evidence type="ECO:0000313" key="2">
    <source>
        <dbReference type="Proteomes" id="UP000887569"/>
    </source>
</evidence>
<feature type="domain" description="CYTH" evidence="1">
    <location>
        <begin position="1"/>
        <end position="168"/>
    </location>
</feature>
<dbReference type="Gene3D" id="2.40.320.10">
    <property type="entry name" value="Hypothetical Protein Pfu-838710-001"/>
    <property type="match status" value="1"/>
</dbReference>
<dbReference type="InterPro" id="IPR033469">
    <property type="entry name" value="CYTH-like_dom_sf"/>
</dbReference>
<dbReference type="Proteomes" id="UP000887569">
    <property type="component" value="Unplaced"/>
</dbReference>
<reference evidence="3" key="1">
    <citation type="submission" date="2022-11" db="UniProtKB">
        <authorList>
            <consortium name="WormBaseParasite"/>
        </authorList>
    </citation>
    <scope>IDENTIFICATION</scope>
</reference>
<dbReference type="WBParaSite" id="PgB20_g013_t01">
    <property type="protein sequence ID" value="PgB20_g013_t01"/>
    <property type="gene ID" value="PgB20_g013"/>
</dbReference>
<accession>A0A914ZT14</accession>
<dbReference type="PROSITE" id="PS51707">
    <property type="entry name" value="CYTH"/>
    <property type="match status" value="1"/>
</dbReference>
<dbReference type="SUPFAM" id="SSF55154">
    <property type="entry name" value="CYTH-like phosphatases"/>
    <property type="match status" value="1"/>
</dbReference>
<dbReference type="PANTHER" id="PTHR21028">
    <property type="entry name" value="SI:CH211-156B7.4"/>
    <property type="match status" value="1"/>
</dbReference>
<keyword evidence="2" id="KW-1185">Reference proteome</keyword>
<organism evidence="2 3">
    <name type="scientific">Parascaris univalens</name>
    <name type="common">Nematode worm</name>
    <dbReference type="NCBI Taxonomy" id="6257"/>
    <lineage>
        <taxon>Eukaryota</taxon>
        <taxon>Metazoa</taxon>
        <taxon>Ecdysozoa</taxon>
        <taxon>Nematoda</taxon>
        <taxon>Chromadorea</taxon>
        <taxon>Rhabditida</taxon>
        <taxon>Spirurina</taxon>
        <taxon>Ascaridomorpha</taxon>
        <taxon>Ascaridoidea</taxon>
        <taxon>Ascarididae</taxon>
        <taxon>Parascaris</taxon>
    </lineage>
</organism>
<dbReference type="InterPro" id="IPR008173">
    <property type="entry name" value="Adenylyl_cyclase_CyaB"/>
</dbReference>